<evidence type="ECO:0000313" key="3">
    <source>
        <dbReference type="EMBL" id="EXX72361.1"/>
    </source>
</evidence>
<reference evidence="3 4" key="1">
    <citation type="submission" date="2014-02" db="EMBL/GenBank/DDBJ databases">
        <title>Single nucleus genome sequencing reveals high similarity among nuclei of an endomycorrhizal fungus.</title>
        <authorList>
            <person name="Lin K."/>
            <person name="Geurts R."/>
            <person name="Zhang Z."/>
            <person name="Limpens E."/>
            <person name="Saunders D.G."/>
            <person name="Mu D."/>
            <person name="Pang E."/>
            <person name="Cao H."/>
            <person name="Cha H."/>
            <person name="Lin T."/>
            <person name="Zhou Q."/>
            <person name="Shang Y."/>
            <person name="Li Y."/>
            <person name="Ivanov S."/>
            <person name="Sharma T."/>
            <person name="Velzen R.V."/>
            <person name="Ruijter N.D."/>
            <person name="Aanen D.K."/>
            <person name="Win J."/>
            <person name="Kamoun S."/>
            <person name="Bisseling T."/>
            <person name="Huang S."/>
        </authorList>
    </citation>
    <scope>NUCLEOTIDE SEQUENCE [LARGE SCALE GENOMIC DNA]</scope>
    <source>
        <strain evidence="4">DAOM197198w</strain>
    </source>
</reference>
<comment type="caution">
    <text evidence="3">The sequence shown here is derived from an EMBL/GenBank/DDBJ whole genome shotgun (WGS) entry which is preliminary data.</text>
</comment>
<evidence type="ECO:0000256" key="1">
    <source>
        <dbReference type="SAM" id="MobiDB-lite"/>
    </source>
</evidence>
<organism evidence="3 4">
    <name type="scientific">Rhizophagus irregularis (strain DAOM 197198w)</name>
    <name type="common">Glomus intraradices</name>
    <dbReference type="NCBI Taxonomy" id="1432141"/>
    <lineage>
        <taxon>Eukaryota</taxon>
        <taxon>Fungi</taxon>
        <taxon>Fungi incertae sedis</taxon>
        <taxon>Mucoromycota</taxon>
        <taxon>Glomeromycotina</taxon>
        <taxon>Glomeromycetes</taxon>
        <taxon>Glomerales</taxon>
        <taxon>Glomeraceae</taxon>
        <taxon>Rhizophagus</taxon>
    </lineage>
</organism>
<dbReference type="EMBL" id="JEMT01015500">
    <property type="protein sequence ID" value="EXX72361.1"/>
    <property type="molecule type" value="Genomic_DNA"/>
</dbReference>
<protein>
    <submittedName>
        <fullName evidence="3">Kin1p</fullName>
    </submittedName>
</protein>
<proteinExistence type="predicted"/>
<feature type="region of interest" description="Disordered" evidence="1">
    <location>
        <begin position="210"/>
        <end position="231"/>
    </location>
</feature>
<dbReference type="Gene3D" id="1.10.510.10">
    <property type="entry name" value="Transferase(Phosphotransferase) domain 1"/>
    <property type="match status" value="1"/>
</dbReference>
<dbReference type="PIRSF" id="PIRSF000654">
    <property type="entry name" value="Integrin-linked_kinase"/>
    <property type="match status" value="1"/>
</dbReference>
<evidence type="ECO:0000259" key="2">
    <source>
        <dbReference type="PROSITE" id="PS50011"/>
    </source>
</evidence>
<gene>
    <name evidence="3" type="ORF">RirG_070030</name>
</gene>
<accession>A0A015LI72</accession>
<dbReference type="GO" id="GO:0005524">
    <property type="term" value="F:ATP binding"/>
    <property type="evidence" value="ECO:0007669"/>
    <property type="project" value="InterPro"/>
</dbReference>
<feature type="compositionally biased region" description="Polar residues" evidence="1">
    <location>
        <begin position="210"/>
        <end position="219"/>
    </location>
</feature>
<dbReference type="Pfam" id="PF07714">
    <property type="entry name" value="PK_Tyr_Ser-Thr"/>
    <property type="match status" value="1"/>
</dbReference>
<keyword evidence="4" id="KW-1185">Reference proteome</keyword>
<evidence type="ECO:0000313" key="4">
    <source>
        <dbReference type="Proteomes" id="UP000022910"/>
    </source>
</evidence>
<dbReference type="InterPro" id="IPR000719">
    <property type="entry name" value="Prot_kinase_dom"/>
</dbReference>
<dbReference type="GO" id="GO:0004674">
    <property type="term" value="F:protein serine/threonine kinase activity"/>
    <property type="evidence" value="ECO:0007669"/>
    <property type="project" value="TreeGrafter"/>
</dbReference>
<feature type="domain" description="Protein kinase" evidence="2">
    <location>
        <begin position="1"/>
        <end position="205"/>
    </location>
</feature>
<dbReference type="SUPFAM" id="SSF56112">
    <property type="entry name" value="Protein kinase-like (PK-like)"/>
    <property type="match status" value="1"/>
</dbReference>
<dbReference type="AlphaFoldDB" id="A0A015LI72"/>
<dbReference type="PANTHER" id="PTHR44329">
    <property type="entry name" value="SERINE/THREONINE-PROTEIN KINASE TNNI3K-RELATED"/>
    <property type="match status" value="1"/>
</dbReference>
<dbReference type="PROSITE" id="PS50011">
    <property type="entry name" value="PROTEIN_KINASE_DOM"/>
    <property type="match status" value="1"/>
</dbReference>
<dbReference type="InterPro" id="IPR011009">
    <property type="entry name" value="Kinase-like_dom_sf"/>
</dbReference>
<dbReference type="PRINTS" id="PR00109">
    <property type="entry name" value="TYRKINASE"/>
</dbReference>
<name>A0A015LI72_RHIIW</name>
<sequence>MKLTSHPFIIRFYGVTKLEGENKYSLILEYADGGTLRDYLRNSTITFEWKDQLRFAKDIASAISWLHDDKKIIHGDLHPNNILIHKDTIKLADFGRSFLKESDRDNTEVWGVMPYVDPKAFDQETPYKMNEKSDIYCLGFLFWELTSRKSPFDGLGDCDITPKILNGVREKPVSNTNSEFIGLYQKCWKHKPAERPNIFQVNSELNSIDPENNNVSTVPYSKESEESKKTHSCQIDLNKICHQNDQN</sequence>
<dbReference type="Proteomes" id="UP000022910">
    <property type="component" value="Unassembled WGS sequence"/>
</dbReference>
<dbReference type="InterPro" id="IPR001245">
    <property type="entry name" value="Ser-Thr/Tyr_kinase_cat_dom"/>
</dbReference>
<dbReference type="InterPro" id="IPR051681">
    <property type="entry name" value="Ser/Thr_Kinases-Pseudokinases"/>
</dbReference>